<name>A0A815UD91_9BILA</name>
<keyword evidence="3" id="KW-1185">Reference proteome</keyword>
<evidence type="ECO:0000313" key="1">
    <source>
        <dbReference type="EMBL" id="CAF1236951.1"/>
    </source>
</evidence>
<gene>
    <name evidence="2" type="ORF">JXQ802_LOCUS41471</name>
    <name evidence="1" type="ORF">PYM288_LOCUS26676</name>
</gene>
<sequence length="69" mass="7011">MGDNGSSVSCCVGFGRALRACICCCNVVFIYFPCAVPCMAIGGEDCVPPCCANDGPCDPDNDCCGSVFG</sequence>
<evidence type="ECO:0000313" key="3">
    <source>
        <dbReference type="Proteomes" id="UP000663870"/>
    </source>
</evidence>
<dbReference type="EMBL" id="CAJNOL010002648">
    <property type="protein sequence ID" value="CAF1519172.1"/>
    <property type="molecule type" value="Genomic_DNA"/>
</dbReference>
<protein>
    <submittedName>
        <fullName evidence="2">Uncharacterized protein</fullName>
    </submittedName>
</protein>
<proteinExistence type="predicted"/>
<evidence type="ECO:0000313" key="2">
    <source>
        <dbReference type="EMBL" id="CAF1519172.1"/>
    </source>
</evidence>
<accession>A0A815UD91</accession>
<dbReference type="EMBL" id="CAJNOH010001633">
    <property type="protein sequence ID" value="CAF1236951.1"/>
    <property type="molecule type" value="Genomic_DNA"/>
</dbReference>
<organism evidence="2 3">
    <name type="scientific">Rotaria sordida</name>
    <dbReference type="NCBI Taxonomy" id="392033"/>
    <lineage>
        <taxon>Eukaryota</taxon>
        <taxon>Metazoa</taxon>
        <taxon>Spiralia</taxon>
        <taxon>Gnathifera</taxon>
        <taxon>Rotifera</taxon>
        <taxon>Eurotatoria</taxon>
        <taxon>Bdelloidea</taxon>
        <taxon>Philodinida</taxon>
        <taxon>Philodinidae</taxon>
        <taxon>Rotaria</taxon>
    </lineage>
</organism>
<dbReference type="Proteomes" id="UP000663870">
    <property type="component" value="Unassembled WGS sequence"/>
</dbReference>
<reference evidence="2" key="1">
    <citation type="submission" date="2021-02" db="EMBL/GenBank/DDBJ databases">
        <authorList>
            <person name="Nowell W R."/>
        </authorList>
    </citation>
    <scope>NUCLEOTIDE SEQUENCE</scope>
</reference>
<comment type="caution">
    <text evidence="2">The sequence shown here is derived from an EMBL/GenBank/DDBJ whole genome shotgun (WGS) entry which is preliminary data.</text>
</comment>
<dbReference type="Proteomes" id="UP000663854">
    <property type="component" value="Unassembled WGS sequence"/>
</dbReference>
<dbReference type="AlphaFoldDB" id="A0A815UD91"/>